<dbReference type="AlphaFoldDB" id="A0A2Z3HAV7"/>
<gene>
    <name evidence="6" type="ORF">C1280_25825</name>
</gene>
<evidence type="ECO:0000259" key="5">
    <source>
        <dbReference type="PROSITE" id="PS50893"/>
    </source>
</evidence>
<dbReference type="SUPFAM" id="SSF52540">
    <property type="entry name" value="P-loop containing nucleoside triphosphate hydrolases"/>
    <property type="match status" value="1"/>
</dbReference>
<dbReference type="Pfam" id="PF14524">
    <property type="entry name" value="Wzt_C"/>
    <property type="match status" value="1"/>
</dbReference>
<dbReference type="PANTHER" id="PTHR46743">
    <property type="entry name" value="TEICHOIC ACIDS EXPORT ATP-BINDING PROTEIN TAGH"/>
    <property type="match status" value="1"/>
</dbReference>
<dbReference type="Pfam" id="PF00005">
    <property type="entry name" value="ABC_tran"/>
    <property type="match status" value="1"/>
</dbReference>
<evidence type="ECO:0000313" key="6">
    <source>
        <dbReference type="EMBL" id="AWM40085.1"/>
    </source>
</evidence>
<proteinExistence type="inferred from homology"/>
<keyword evidence="2" id="KW-0813">Transport</keyword>
<dbReference type="SMART" id="SM00382">
    <property type="entry name" value="AAA"/>
    <property type="match status" value="1"/>
</dbReference>
<name>A0A2Z3HAV7_9BACT</name>
<dbReference type="PROSITE" id="PS50893">
    <property type="entry name" value="ABC_TRANSPORTER_2"/>
    <property type="match status" value="1"/>
</dbReference>
<dbReference type="InterPro" id="IPR050683">
    <property type="entry name" value="Bact_Polysacc_Export_ATP-bd"/>
</dbReference>
<evidence type="ECO:0000256" key="1">
    <source>
        <dbReference type="ARBA" id="ARBA00005417"/>
    </source>
</evidence>
<reference evidence="6 7" key="1">
    <citation type="submission" date="2018-01" db="EMBL/GenBank/DDBJ databases">
        <title>G. obscuriglobus.</title>
        <authorList>
            <person name="Franke J."/>
            <person name="Blomberg W."/>
            <person name="Selmecki A."/>
        </authorList>
    </citation>
    <scope>NUCLEOTIDE SEQUENCE [LARGE SCALE GENOMIC DNA]</scope>
    <source>
        <strain evidence="6 7">DSM 5831</strain>
    </source>
</reference>
<dbReference type="Gene3D" id="3.40.50.300">
    <property type="entry name" value="P-loop containing nucleotide triphosphate hydrolases"/>
    <property type="match status" value="1"/>
</dbReference>
<dbReference type="InterPro" id="IPR003593">
    <property type="entry name" value="AAA+_ATPase"/>
</dbReference>
<dbReference type="GO" id="GO:0016020">
    <property type="term" value="C:membrane"/>
    <property type="evidence" value="ECO:0007669"/>
    <property type="project" value="InterPro"/>
</dbReference>
<dbReference type="InterPro" id="IPR029439">
    <property type="entry name" value="Wzt_C"/>
</dbReference>
<protein>
    <submittedName>
        <fullName evidence="6">ABC transporter ATP-binding protein</fullName>
    </submittedName>
</protein>
<dbReference type="GO" id="GO:0016887">
    <property type="term" value="F:ATP hydrolysis activity"/>
    <property type="evidence" value="ECO:0007669"/>
    <property type="project" value="InterPro"/>
</dbReference>
<dbReference type="EMBL" id="CP025958">
    <property type="protein sequence ID" value="AWM40085.1"/>
    <property type="molecule type" value="Genomic_DNA"/>
</dbReference>
<dbReference type="InterPro" id="IPR003439">
    <property type="entry name" value="ABC_transporter-like_ATP-bd"/>
</dbReference>
<dbReference type="GO" id="GO:0005524">
    <property type="term" value="F:ATP binding"/>
    <property type="evidence" value="ECO:0007669"/>
    <property type="project" value="UniProtKB-KW"/>
</dbReference>
<keyword evidence="3" id="KW-0547">Nucleotide-binding</keyword>
<accession>A0A2Z3HAV7</accession>
<feature type="domain" description="ABC transporter" evidence="5">
    <location>
        <begin position="45"/>
        <end position="265"/>
    </location>
</feature>
<organism evidence="6 7">
    <name type="scientific">Gemmata obscuriglobus</name>
    <dbReference type="NCBI Taxonomy" id="114"/>
    <lineage>
        <taxon>Bacteria</taxon>
        <taxon>Pseudomonadati</taxon>
        <taxon>Planctomycetota</taxon>
        <taxon>Planctomycetia</taxon>
        <taxon>Gemmatales</taxon>
        <taxon>Gemmataceae</taxon>
        <taxon>Gemmata</taxon>
    </lineage>
</organism>
<keyword evidence="7" id="KW-1185">Reference proteome</keyword>
<dbReference type="PANTHER" id="PTHR46743:SF2">
    <property type="entry name" value="TEICHOIC ACIDS EXPORT ATP-BINDING PROTEIN TAGH"/>
    <property type="match status" value="1"/>
</dbReference>
<dbReference type="KEGG" id="gog:C1280_25825"/>
<dbReference type="GO" id="GO:0140359">
    <property type="term" value="F:ABC-type transporter activity"/>
    <property type="evidence" value="ECO:0007669"/>
    <property type="project" value="InterPro"/>
</dbReference>
<sequence>MGEPETAIRVEGLGKRYTLGRAAGSGPSTLRDALAAGARGGLQRLRGRRPADALPDEFWALKDISFDVERGDVVGIIGRNGAGKSTLLKLLSRITEPTAGQIEIEGRVASLLEVGTGFHPELTGRENVYLNGCILGMSRAEVRAKFDQIVEFAEVEKFLDTPVKRYSSGMYMRLAFAVAAHLESEVLVVDEVLAVGDTAFQQKCLGKMGQIARGGRTVLFVSHNLSVVNQLCTRGLYLRGGELVAHGPVADVIGRYLGGADQGAYAGTARPDRPTVTSVRIDTAELARGHLSVAVGFESPVAFDPLVGVVVSTDLGTPLFGTNRDLHPANPHGRSRAGRSVVTFPDVPLQSGTYGISVWLGDGTGAVHEHLPDVVRFDFVSSEALSSRYSTRVIGPLRVSARWSVALDAHGAHGPGPGGALERGVTCSG</sequence>
<evidence type="ECO:0000256" key="4">
    <source>
        <dbReference type="ARBA" id="ARBA00022840"/>
    </source>
</evidence>
<evidence type="ECO:0000256" key="3">
    <source>
        <dbReference type="ARBA" id="ARBA00022741"/>
    </source>
</evidence>
<evidence type="ECO:0000313" key="7">
    <source>
        <dbReference type="Proteomes" id="UP000245802"/>
    </source>
</evidence>
<dbReference type="InterPro" id="IPR027417">
    <property type="entry name" value="P-loop_NTPase"/>
</dbReference>
<comment type="similarity">
    <text evidence="1">Belongs to the ABC transporter superfamily.</text>
</comment>
<evidence type="ECO:0000256" key="2">
    <source>
        <dbReference type="ARBA" id="ARBA00022448"/>
    </source>
</evidence>
<dbReference type="OrthoDB" id="9778870at2"/>
<dbReference type="RefSeq" id="WP_010034492.1">
    <property type="nucleotide sequence ID" value="NZ_CP025958.1"/>
</dbReference>
<dbReference type="Gene3D" id="2.70.50.60">
    <property type="entry name" value="abc- transporter (atp binding component) like domain"/>
    <property type="match status" value="1"/>
</dbReference>
<dbReference type="CDD" id="cd10147">
    <property type="entry name" value="Wzt_C-like"/>
    <property type="match status" value="1"/>
</dbReference>
<keyword evidence="4 6" id="KW-0067">ATP-binding</keyword>
<dbReference type="CDD" id="cd03220">
    <property type="entry name" value="ABC_KpsT_Wzt"/>
    <property type="match status" value="1"/>
</dbReference>
<dbReference type="Proteomes" id="UP000245802">
    <property type="component" value="Chromosome"/>
</dbReference>
<dbReference type="InterPro" id="IPR015860">
    <property type="entry name" value="ABC_transpr_TagH-like"/>
</dbReference>